<gene>
    <name evidence="20" type="ORF">P879_05066</name>
</gene>
<keyword evidence="6" id="KW-0808">Transferase</keyword>
<dbReference type="GO" id="GO:0005634">
    <property type="term" value="C:nucleus"/>
    <property type="evidence" value="ECO:0007669"/>
    <property type="project" value="UniProtKB-SubCell"/>
</dbReference>
<dbReference type="CDD" id="cd20382">
    <property type="entry name" value="Tudor_SETDB1_rpt1"/>
    <property type="match status" value="1"/>
</dbReference>
<name>A0A8T0DEK1_9TREM</name>
<evidence type="ECO:0000256" key="6">
    <source>
        <dbReference type="ARBA" id="ARBA00022679"/>
    </source>
</evidence>
<keyword evidence="5" id="KW-0489">Methyltransferase</keyword>
<accession>A0A8T0DEK1</accession>
<comment type="subcellular location">
    <subcellularLocation>
        <location evidence="2">Chromosome</location>
    </subcellularLocation>
    <subcellularLocation>
        <location evidence="1">Nucleus</location>
    </subcellularLocation>
</comment>
<evidence type="ECO:0008006" key="22">
    <source>
        <dbReference type="Google" id="ProtNLM"/>
    </source>
</evidence>
<dbReference type="InterPro" id="IPR016177">
    <property type="entry name" value="DNA-bd_dom_sf"/>
</dbReference>
<keyword evidence="12" id="KW-0805">Transcription regulation</keyword>
<evidence type="ECO:0000313" key="20">
    <source>
        <dbReference type="EMBL" id="KAF8565852.1"/>
    </source>
</evidence>
<feature type="compositionally biased region" description="Basic and acidic residues" evidence="16">
    <location>
        <begin position="846"/>
        <end position="872"/>
    </location>
</feature>
<dbReference type="PROSITE" id="PS50982">
    <property type="entry name" value="MBD"/>
    <property type="match status" value="1"/>
</dbReference>
<feature type="coiled-coil region" evidence="15">
    <location>
        <begin position="78"/>
        <end position="119"/>
    </location>
</feature>
<evidence type="ECO:0000256" key="11">
    <source>
        <dbReference type="ARBA" id="ARBA00022853"/>
    </source>
</evidence>
<evidence type="ECO:0000256" key="5">
    <source>
        <dbReference type="ARBA" id="ARBA00022603"/>
    </source>
</evidence>
<feature type="domain" description="SET" evidence="17">
    <location>
        <begin position="743"/>
        <end position="1488"/>
    </location>
</feature>
<comment type="caution">
    <text evidence="20">The sequence shown here is derived from an EMBL/GenBank/DDBJ whole genome shotgun (WGS) entry which is preliminary data.</text>
</comment>
<dbReference type="Pfam" id="PF01429">
    <property type="entry name" value="MBD"/>
    <property type="match status" value="1"/>
</dbReference>
<feature type="compositionally biased region" description="Low complexity" evidence="16">
    <location>
        <begin position="897"/>
        <end position="910"/>
    </location>
</feature>
<dbReference type="SMART" id="SM00468">
    <property type="entry name" value="PreSET"/>
    <property type="match status" value="1"/>
</dbReference>
<dbReference type="GO" id="GO:0046974">
    <property type="term" value="F:histone H3K9 methyltransferase activity"/>
    <property type="evidence" value="ECO:0007669"/>
    <property type="project" value="TreeGrafter"/>
</dbReference>
<dbReference type="Pfam" id="PF00856">
    <property type="entry name" value="SET"/>
    <property type="match status" value="1"/>
</dbReference>
<dbReference type="PROSITE" id="PS50280">
    <property type="entry name" value="SET"/>
    <property type="match status" value="1"/>
</dbReference>
<dbReference type="GO" id="GO:0005694">
    <property type="term" value="C:chromosome"/>
    <property type="evidence" value="ECO:0007669"/>
    <property type="project" value="UniProtKB-SubCell"/>
</dbReference>
<keyword evidence="7" id="KW-0949">S-adenosyl-L-methionine</keyword>
<feature type="compositionally biased region" description="Polar residues" evidence="16">
    <location>
        <begin position="925"/>
        <end position="944"/>
    </location>
</feature>
<feature type="compositionally biased region" description="Acidic residues" evidence="16">
    <location>
        <begin position="813"/>
        <end position="823"/>
    </location>
</feature>
<keyword evidence="15" id="KW-0175">Coiled coil</keyword>
<evidence type="ECO:0000313" key="21">
    <source>
        <dbReference type="Proteomes" id="UP000699462"/>
    </source>
</evidence>
<feature type="compositionally biased region" description="Basic residues" evidence="16">
    <location>
        <begin position="1112"/>
        <end position="1123"/>
    </location>
</feature>
<dbReference type="Pfam" id="PF05033">
    <property type="entry name" value="Pre-SET"/>
    <property type="match status" value="1"/>
</dbReference>
<dbReference type="Pfam" id="PF18359">
    <property type="entry name" value="Tudor_5"/>
    <property type="match status" value="1"/>
</dbReference>
<dbReference type="PROSITE" id="PS50867">
    <property type="entry name" value="PRE_SET"/>
    <property type="match status" value="1"/>
</dbReference>
<dbReference type="Proteomes" id="UP000699462">
    <property type="component" value="Unassembled WGS sequence"/>
</dbReference>
<evidence type="ECO:0000256" key="14">
    <source>
        <dbReference type="ARBA" id="ARBA00023242"/>
    </source>
</evidence>
<feature type="domain" description="MBD" evidence="19">
    <location>
        <begin position="535"/>
        <end position="605"/>
    </location>
</feature>
<keyword evidence="9" id="KW-0677">Repeat</keyword>
<dbReference type="SMART" id="SM00391">
    <property type="entry name" value="MBD"/>
    <property type="match status" value="1"/>
</dbReference>
<dbReference type="CDD" id="cd21181">
    <property type="entry name" value="Tudor_SETDB1_rpt2"/>
    <property type="match status" value="1"/>
</dbReference>
<evidence type="ECO:0000256" key="2">
    <source>
        <dbReference type="ARBA" id="ARBA00004286"/>
    </source>
</evidence>
<evidence type="ECO:0000256" key="12">
    <source>
        <dbReference type="ARBA" id="ARBA00023015"/>
    </source>
</evidence>
<dbReference type="InterPro" id="IPR041291">
    <property type="entry name" value="TUDOR_5"/>
</dbReference>
<dbReference type="PANTHER" id="PTHR46024:SF1">
    <property type="entry name" value="HISTONE-LYSINE N-METHYLTRANSFERASE EGGLESS"/>
    <property type="match status" value="1"/>
</dbReference>
<feature type="compositionally biased region" description="Basic and acidic residues" evidence="16">
    <location>
        <begin position="1095"/>
        <end position="1111"/>
    </location>
</feature>
<evidence type="ECO:0000256" key="16">
    <source>
        <dbReference type="SAM" id="MobiDB-lite"/>
    </source>
</evidence>
<evidence type="ECO:0000256" key="10">
    <source>
        <dbReference type="ARBA" id="ARBA00022833"/>
    </source>
</evidence>
<dbReference type="Gene3D" id="2.170.270.10">
    <property type="entry name" value="SET domain"/>
    <property type="match status" value="2"/>
</dbReference>
<evidence type="ECO:0000256" key="15">
    <source>
        <dbReference type="SAM" id="Coils"/>
    </source>
</evidence>
<dbReference type="EMBL" id="JTDF01005972">
    <property type="protein sequence ID" value="KAF8565852.1"/>
    <property type="molecule type" value="Genomic_DNA"/>
</dbReference>
<dbReference type="GO" id="GO:0003677">
    <property type="term" value="F:DNA binding"/>
    <property type="evidence" value="ECO:0007669"/>
    <property type="project" value="InterPro"/>
</dbReference>
<keyword evidence="11" id="KW-0156">Chromatin regulator</keyword>
<dbReference type="InterPro" id="IPR001739">
    <property type="entry name" value="Methyl_CpG_DNA-bd"/>
</dbReference>
<organism evidence="20 21">
    <name type="scientific">Paragonimus westermani</name>
    <dbReference type="NCBI Taxonomy" id="34504"/>
    <lineage>
        <taxon>Eukaryota</taxon>
        <taxon>Metazoa</taxon>
        <taxon>Spiralia</taxon>
        <taxon>Lophotrochozoa</taxon>
        <taxon>Platyhelminthes</taxon>
        <taxon>Trematoda</taxon>
        <taxon>Digenea</taxon>
        <taxon>Plagiorchiida</taxon>
        <taxon>Troglotremata</taxon>
        <taxon>Troglotrematidae</taxon>
        <taxon>Paragonimus</taxon>
    </lineage>
</organism>
<dbReference type="SMART" id="SM00317">
    <property type="entry name" value="SET"/>
    <property type="match status" value="1"/>
</dbReference>
<evidence type="ECO:0000256" key="1">
    <source>
        <dbReference type="ARBA" id="ARBA00004123"/>
    </source>
</evidence>
<dbReference type="Gene3D" id="3.30.890.10">
    <property type="entry name" value="Methyl-cpg-binding Protein 2, Chain A"/>
    <property type="match status" value="1"/>
</dbReference>
<feature type="compositionally biased region" description="Basic and acidic residues" evidence="16">
    <location>
        <begin position="1066"/>
        <end position="1084"/>
    </location>
</feature>
<reference evidence="20 21" key="1">
    <citation type="submission" date="2019-07" db="EMBL/GenBank/DDBJ databases">
        <title>Annotation for the trematode Paragonimus westermani.</title>
        <authorList>
            <person name="Choi Y.-J."/>
        </authorList>
    </citation>
    <scope>NUCLEOTIDE SEQUENCE [LARGE SCALE GENOMIC DNA]</scope>
    <source>
        <strain evidence="20">180907_Pwestermani</strain>
    </source>
</reference>
<protein>
    <recommendedName>
        <fullName evidence="22">Histone-lysine N-methyltransferase SETDB1</fullName>
    </recommendedName>
</protein>
<keyword evidence="4" id="KW-0678">Repressor</keyword>
<dbReference type="InterPro" id="IPR046341">
    <property type="entry name" value="SET_dom_sf"/>
</dbReference>
<dbReference type="GO" id="GO:0010629">
    <property type="term" value="P:negative regulation of gene expression"/>
    <property type="evidence" value="ECO:0007669"/>
    <property type="project" value="TreeGrafter"/>
</dbReference>
<dbReference type="Pfam" id="PF18358">
    <property type="entry name" value="Tudor_4"/>
    <property type="match status" value="1"/>
</dbReference>
<evidence type="ECO:0000259" key="17">
    <source>
        <dbReference type="PROSITE" id="PS50280"/>
    </source>
</evidence>
<dbReference type="Gene3D" id="2.30.30.140">
    <property type="match status" value="2"/>
</dbReference>
<dbReference type="InterPro" id="IPR051516">
    <property type="entry name" value="SETDB_methyltransferase"/>
</dbReference>
<evidence type="ECO:0000259" key="18">
    <source>
        <dbReference type="PROSITE" id="PS50867"/>
    </source>
</evidence>
<keyword evidence="21" id="KW-1185">Reference proteome</keyword>
<dbReference type="GO" id="GO:0008270">
    <property type="term" value="F:zinc ion binding"/>
    <property type="evidence" value="ECO:0007669"/>
    <property type="project" value="InterPro"/>
</dbReference>
<evidence type="ECO:0000256" key="13">
    <source>
        <dbReference type="ARBA" id="ARBA00023163"/>
    </source>
</evidence>
<feature type="region of interest" description="Disordered" evidence="16">
    <location>
        <begin position="1011"/>
        <end position="1037"/>
    </location>
</feature>
<keyword evidence="3" id="KW-0158">Chromosome</keyword>
<dbReference type="OrthoDB" id="5792673at2759"/>
<sequence>MCQNNQHTMLMDVTDLIYKTFNMNQVFEFVMSYIALKYKTELDDVTDYTLKQHIIEQRLPVALEECGVMSVLHEVLAQLGLKSRLEALEREKEELQANVVDMKTKLDNLVSDMQNLQVNSFGRVVRLFDNRIIDLAKEDEDLEVIETSVSDVPTSVPGQSQKDVWRTLQPSELLIGLSLAVGQSVLCRKGRDTWFPGHVIAVLPHSNVVDKSVTRLSDSNATVYQISLDVAPGAKVEQCSATLASIALANSAFELKQKYPVGARVVSIYRDENGGIGYYSGLIAEPPSERNNHRYLLFFDDGYTQYSPPNEIYRICHQSKENWREATEGSQEFIKRYLAQYPQRPMVRLKPGQMIETELDGDWIQAIVNKVDASLVLIRFSPTHSEWIYRGSTRLEPLYNDLNMNTDQLTRVSNQRLEVEYGNVDASLTDKSASKLRKARKSATGNRASTVTEHETLVTKPVPERRRTTTSLRRSTNGRFEGTELENAGSVLPYLDHLFDQISPKEYTPHKCNSSCLLVRRPPSMDLVSEDPFDYKGLNPLEIPFHAGWLRYMLVGYPNDFGRQFIVYNAPCGRQLRSMHEVQRFLDRTDSKLTTDLFSFDPDLCINNEFRAENTLTNITDISYGKENVPVPCVNSVDNEVLGFIDYIPNRQPIGKVPLLTDDSFIVCCDCTDNCRDRTKCACQQLTAEASSLTNPSGMVDAQAGYRYRRLSQFTVGGIYECNPKCPCDRRCSNRVVQHGLWFKLQVFKTSRKGWGIRALHAIPKGTFLCTYAGAIYDENMAVQEGFDYGDEYQAELDYIETVEKPKEGYESMPEDPDQDDFQDVLTDKPPVRSQSTSCLPNLEENTWKRRSDRRRVVADSSRVEAESDNRLDTCSVASSVSESTATEADDDHTSRCSEWSSTSSSRNPSVPLESTQSKKRSETGLRTNTDKPSSNGTRSSNLRVDNRVRGSCKPVSKPVPDTSVSLSCKDHGTSLMSPEIRRAGQDDEFSAIHTINGRVSIDSTQAQVEPMNTSDLSPQPTSDHGQVERNVTSSPLHSQAQCMPIVLLDSSVTDVSVTLEPVELPKSDEEVKVEPEDSVKSDEYSCAEANQSELTDRKQIVVEFKTDGRRYHSKSGKSSHPPKSRESDGNVPNTNLCLESCMEKDQKPQLCFSNRHEKMEIMDGGSESSPEGDLKKKKHTRLVRANFRARSASVPAEFTSLCSVRHIIETTDFGRIPRVELLRLDAPISPITNTPSSLVDREREKCSPHQLDMRKTIEVQLTREPPADSTSESLASAKALLAKAKQFKNPKPLPPLKLRLRHSTSQNKPVYFISKSRSRMFSSSVSNLRRSRSTTSISSIGESNVIEKRVLRSRIPANKKPERHITSEGLKNRGTSPILPQDRSRCRDHSHRHREYHNRNHQQQLRRFFPVAQPNWLPARIYFRDENPYIMDAKRMGNLGRYFNHSCNPNVFVQNVFIDSHDPRFPEVAFFTKRNIAVGEEMTWDYGYTVDAVPFKVLYCYCGEPNCRIRLL</sequence>
<dbReference type="InterPro" id="IPR041292">
    <property type="entry name" value="Tudor_4"/>
</dbReference>
<feature type="region of interest" description="Disordered" evidence="16">
    <location>
        <begin position="1066"/>
        <end position="1133"/>
    </location>
</feature>
<dbReference type="SUPFAM" id="SSF82199">
    <property type="entry name" value="SET domain"/>
    <property type="match status" value="1"/>
</dbReference>
<feature type="region of interest" description="Disordered" evidence="16">
    <location>
        <begin position="806"/>
        <end position="971"/>
    </location>
</feature>
<feature type="compositionally biased region" description="Low complexity" evidence="16">
    <location>
        <begin position="876"/>
        <end position="887"/>
    </location>
</feature>
<dbReference type="GO" id="GO:0070828">
    <property type="term" value="P:heterochromatin organization"/>
    <property type="evidence" value="ECO:0007669"/>
    <property type="project" value="TreeGrafter"/>
</dbReference>
<evidence type="ECO:0000256" key="8">
    <source>
        <dbReference type="ARBA" id="ARBA00022723"/>
    </source>
</evidence>
<dbReference type="GO" id="GO:0032259">
    <property type="term" value="P:methylation"/>
    <property type="evidence" value="ECO:0007669"/>
    <property type="project" value="UniProtKB-KW"/>
</dbReference>
<dbReference type="InterPro" id="IPR001214">
    <property type="entry name" value="SET_dom"/>
</dbReference>
<evidence type="ECO:0000259" key="19">
    <source>
        <dbReference type="PROSITE" id="PS50982"/>
    </source>
</evidence>
<keyword evidence="13" id="KW-0804">Transcription</keyword>
<dbReference type="SUPFAM" id="SSF54171">
    <property type="entry name" value="DNA-binding domain"/>
    <property type="match status" value="1"/>
</dbReference>
<dbReference type="InterPro" id="IPR007728">
    <property type="entry name" value="Pre-SET_dom"/>
</dbReference>
<evidence type="ECO:0000256" key="3">
    <source>
        <dbReference type="ARBA" id="ARBA00022454"/>
    </source>
</evidence>
<dbReference type="PANTHER" id="PTHR46024">
    <property type="entry name" value="HISTONE-LYSINE N-METHYLTRANSFERASE EGGLESS"/>
    <property type="match status" value="1"/>
</dbReference>
<feature type="domain" description="Pre-SET" evidence="18">
    <location>
        <begin position="667"/>
        <end position="740"/>
    </location>
</feature>
<keyword evidence="14" id="KW-0539">Nucleus</keyword>
<proteinExistence type="predicted"/>
<keyword evidence="8" id="KW-0479">Metal-binding</keyword>
<evidence type="ECO:0000256" key="4">
    <source>
        <dbReference type="ARBA" id="ARBA00022491"/>
    </source>
</evidence>
<evidence type="ECO:0000256" key="9">
    <source>
        <dbReference type="ARBA" id="ARBA00022737"/>
    </source>
</evidence>
<evidence type="ECO:0000256" key="7">
    <source>
        <dbReference type="ARBA" id="ARBA00022691"/>
    </source>
</evidence>
<keyword evidence="10" id="KW-0862">Zinc</keyword>